<keyword evidence="1" id="KW-0547">Nucleotide-binding</keyword>
<dbReference type="SMART" id="SM00670">
    <property type="entry name" value="PINc"/>
    <property type="match status" value="1"/>
</dbReference>
<sequence>MSNKTFVLDTSVLCHYPESLFSFEDNKIVITETVIEELSKRRKSSDESGKNARDAIRYINELSKQGNITEGIEMDNDGIIVIETNYADIEMPDGWNKNDNDNKMLQVCQYLINQGEDVHFVTKSPLRSLKATILEIQNEDFITDRVEDEYSGRRDILLTEDDLNLFFSEGTIDTLTTEMYDMDGNIIDPSILTENEYITLMSNTDLNQTGLGYYTNGYIKKLIFGEYNPYQVQPKNAAQRFAIDALMQTPKETPLVILKGPAGTAKTFLSIASALDTVVDRQEYRRILVCRPNVLMEETLGFLPGDENEKIAPLMRPIMDNLEVLIDEQSVINNLFETETIVTQAVGYLRGRSIPNTFIIIDEAQNVTPKAMKGILSRVGYGTKIVICGDTDQIDHPYLTKAVNGLAYASDKMKGSSLCRQITFKTEENQRSPLAQEVTERL</sequence>
<evidence type="ECO:0000313" key="6">
    <source>
        <dbReference type="Proteomes" id="UP000202618"/>
    </source>
</evidence>
<dbReference type="InterPro" id="IPR027417">
    <property type="entry name" value="P-loop_NTPase"/>
</dbReference>
<reference evidence="5 6" key="1">
    <citation type="journal article" date="2016" name="Virology">
        <title>The genome of AR9, a giant transducing Bacillus phage encoding two multisubunit RNA polymerases.</title>
        <authorList>
            <person name="Lavysh D."/>
            <person name="Sokolova M."/>
            <person name="Minakhin L."/>
            <person name="Yakunina M."/>
            <person name="Artamonova T."/>
            <person name="Kozyavkin S."/>
            <person name="Makarova K.S."/>
            <person name="Koonin E.V."/>
            <person name="Severinov K."/>
        </authorList>
    </citation>
    <scope>NUCLEOTIDE SEQUENCE [LARGE SCALE GENOMIC DNA]</scope>
</reference>
<evidence type="ECO:0000259" key="4">
    <source>
        <dbReference type="SMART" id="SM00670"/>
    </source>
</evidence>
<dbReference type="FunFam" id="3.40.50.300:FF:000013">
    <property type="entry name" value="PhoH family ATPase"/>
    <property type="match status" value="1"/>
</dbReference>
<dbReference type="Gene3D" id="3.40.50.1010">
    <property type="entry name" value="5'-nuclease"/>
    <property type="match status" value="1"/>
</dbReference>
<proteinExistence type="inferred from homology"/>
<dbReference type="KEGG" id="vg:29058793"/>
<dbReference type="SUPFAM" id="SSF52540">
    <property type="entry name" value="P-loop containing nucleoside triphosphate hydrolases"/>
    <property type="match status" value="1"/>
</dbReference>
<name>A0A172JHY3_BPPB1</name>
<dbReference type="RefSeq" id="YP_009282979.1">
    <property type="nucleotide sequence ID" value="NC_031039.1"/>
</dbReference>
<keyword evidence="2" id="KW-0067">ATP-binding</keyword>
<dbReference type="GO" id="GO:0005524">
    <property type="term" value="F:ATP binding"/>
    <property type="evidence" value="ECO:0007669"/>
    <property type="project" value="UniProtKB-KW"/>
</dbReference>
<dbReference type="Pfam" id="PF13638">
    <property type="entry name" value="PIN_4"/>
    <property type="match status" value="1"/>
</dbReference>
<evidence type="ECO:0000313" key="5">
    <source>
        <dbReference type="EMBL" id="AMS01159.1"/>
    </source>
</evidence>
<dbReference type="PANTHER" id="PTHR30473:SF2">
    <property type="entry name" value="PIN DOMAIN-CONTAINING PROTEIN"/>
    <property type="match status" value="1"/>
</dbReference>
<dbReference type="GeneID" id="29058793"/>
<gene>
    <name evidence="5" type="ORF">AR9_g075</name>
</gene>
<dbReference type="Pfam" id="PF02562">
    <property type="entry name" value="PhoH"/>
    <property type="match status" value="1"/>
</dbReference>
<dbReference type="PANTHER" id="PTHR30473">
    <property type="entry name" value="PROTEIN PHOH"/>
    <property type="match status" value="1"/>
</dbReference>
<dbReference type="CDD" id="cd09883">
    <property type="entry name" value="PIN_VapC_PhoHL-ATPase"/>
    <property type="match status" value="1"/>
</dbReference>
<dbReference type="InterPro" id="IPR029060">
    <property type="entry name" value="PIN-like_dom_sf"/>
</dbReference>
<evidence type="ECO:0000256" key="3">
    <source>
        <dbReference type="ARBA" id="ARBA00046345"/>
    </source>
</evidence>
<organism evidence="5 6">
    <name type="scientific">Bacillus phage AR9</name>
    <dbReference type="NCBI Taxonomy" id="1815509"/>
    <lineage>
        <taxon>Viruses</taxon>
        <taxon>Duplodnaviria</taxon>
        <taxon>Heunggongvirae</taxon>
        <taxon>Uroviricota</taxon>
        <taxon>Caudoviricetes</taxon>
        <taxon>Takahashivirus</taxon>
        <taxon>Bacillus phage PBS1</taxon>
    </lineage>
</organism>
<dbReference type="OrthoDB" id="3129at10239"/>
<dbReference type="EMBL" id="KU878088">
    <property type="protein sequence ID" value="AMS01159.1"/>
    <property type="molecule type" value="Genomic_DNA"/>
</dbReference>
<protein>
    <submittedName>
        <fullName evidence="5">PhoH protein</fullName>
    </submittedName>
</protein>
<dbReference type="SUPFAM" id="SSF88723">
    <property type="entry name" value="PIN domain-like"/>
    <property type="match status" value="1"/>
</dbReference>
<evidence type="ECO:0000256" key="2">
    <source>
        <dbReference type="ARBA" id="ARBA00022840"/>
    </source>
</evidence>
<evidence type="ECO:0000256" key="1">
    <source>
        <dbReference type="ARBA" id="ARBA00022741"/>
    </source>
</evidence>
<feature type="domain" description="PIN" evidence="4">
    <location>
        <begin position="4"/>
        <end position="166"/>
    </location>
</feature>
<dbReference type="InterPro" id="IPR051451">
    <property type="entry name" value="PhoH2-like"/>
</dbReference>
<dbReference type="Gene3D" id="3.40.50.300">
    <property type="entry name" value="P-loop containing nucleotide triphosphate hydrolases"/>
    <property type="match status" value="1"/>
</dbReference>
<dbReference type="Proteomes" id="UP000202618">
    <property type="component" value="Segment"/>
</dbReference>
<accession>A0A172JHY3</accession>
<dbReference type="InterPro" id="IPR002716">
    <property type="entry name" value="PIN_dom"/>
</dbReference>
<comment type="similarity">
    <text evidence="3">In the N-terminal section; belongs to the PINc/VapC protein family.</text>
</comment>
<dbReference type="InterPro" id="IPR003714">
    <property type="entry name" value="PhoH"/>
</dbReference>